<dbReference type="AlphaFoldDB" id="A0A159Z2N6"/>
<dbReference type="STRING" id="1335048.AKL17_1108"/>
<name>A0A159Z2N6_9RHOB</name>
<evidence type="ECO:0000313" key="2">
    <source>
        <dbReference type="Proteomes" id="UP000076128"/>
    </source>
</evidence>
<sequence length="245" mass="25558">MVLHLSPRLTGMRLLWLLVALCLAPGFAAAGPWPRAEGDLFLSFSHEVQGGGGRGGWTSLYAEYGLTPKWTLGLDLGGGPDKQTALIFLQHAVGKQDGPGRLTFSSGLGLETGPGSQAYGMMGAAWGRSLQTPIGPGWVAVEPQLRMGVALTEDWPPTLVLNMDGTLKTTASRKLDVTLGARVRPGLIVMGQVQMEQVVDGASTTRLSASAVRSIGARGKVLLGVSAPLAGDGAAALKLGTWLEF</sequence>
<keyword evidence="2" id="KW-1185">Reference proteome</keyword>
<dbReference type="EMBL" id="CP012661">
    <property type="protein sequence ID" value="AMY68364.1"/>
    <property type="molecule type" value="Genomic_DNA"/>
</dbReference>
<dbReference type="KEGG" id="daa:AKL17_1108"/>
<gene>
    <name evidence="1" type="ORF">AKL17_1108</name>
</gene>
<protein>
    <submittedName>
        <fullName evidence="1">Uncharacterized protein</fullName>
    </submittedName>
</protein>
<dbReference type="Proteomes" id="UP000076128">
    <property type="component" value="Chromosome"/>
</dbReference>
<dbReference type="RefSeq" id="WP_066811323.1">
    <property type="nucleotide sequence ID" value="NZ_CP012661.1"/>
</dbReference>
<proteinExistence type="predicted"/>
<evidence type="ECO:0000313" key="1">
    <source>
        <dbReference type="EMBL" id="AMY68364.1"/>
    </source>
</evidence>
<organism evidence="1 2">
    <name type="scientific">Frigidibacter mobilis</name>
    <dbReference type="NCBI Taxonomy" id="1335048"/>
    <lineage>
        <taxon>Bacteria</taxon>
        <taxon>Pseudomonadati</taxon>
        <taxon>Pseudomonadota</taxon>
        <taxon>Alphaproteobacteria</taxon>
        <taxon>Rhodobacterales</taxon>
        <taxon>Paracoccaceae</taxon>
        <taxon>Frigidibacter</taxon>
    </lineage>
</organism>
<accession>A0A159Z2N6</accession>
<dbReference type="OrthoDB" id="7857490at2"/>
<reference evidence="1 2" key="1">
    <citation type="submission" date="2015-09" db="EMBL/GenBank/DDBJ databases">
        <title>Complete genome sequence of Defluviimonas alba cai42t isolated from an oilfield in Xinjiang.</title>
        <authorList>
            <person name="Geng S."/>
            <person name="Pan X."/>
            <person name="Wu X."/>
        </authorList>
    </citation>
    <scope>NUCLEOTIDE SEQUENCE [LARGE SCALE GENOMIC DNA]</scope>
    <source>
        <strain evidence="2">cai42</strain>
    </source>
</reference>